<keyword evidence="2" id="KW-0805">Transcription regulation</keyword>
<dbReference type="Proteomes" id="UP000032611">
    <property type="component" value="Chromosome"/>
</dbReference>
<dbReference type="OrthoDB" id="7325800at2"/>
<dbReference type="HOGENOM" id="CLU_037628_6_0_5"/>
<sequence>MAKRPTIIDVARHAGVSKSTVSLVLQNSPLVKKATRARVEQSMQDLNYVYNRTAANLRGAEAGLIGLVINDLRNPFFAEFAASAQMTFAEHGFATVIANTDEDTAIQAQVIASMVEHGVSALILSPAYGDDGMVFERIARAGLPALQVLRMASDDTARFPFASLDYEAGSLAAARHLAASGAQKIAFVGGLPDRAVTHERMAGYREVLGAGAPVTLLGRPTRAFGRDAALKLARDRQGIDAVLCFNDLVALGMISGFAEAGIAVGRDIALIGFDDIEECALAFPKLSSVHCDIGAFGRDAAATMLAWIETGERPPERHLSPVTLVVRETSGGPRRG</sequence>
<dbReference type="SUPFAM" id="SSF53822">
    <property type="entry name" value="Periplasmic binding protein-like I"/>
    <property type="match status" value="1"/>
</dbReference>
<dbReference type="PANTHER" id="PTHR30146">
    <property type="entry name" value="LACI-RELATED TRANSCRIPTIONAL REPRESSOR"/>
    <property type="match status" value="1"/>
</dbReference>
<name>A0A0D5LM88_MAREN</name>
<keyword evidence="7" id="KW-1185">Reference proteome</keyword>
<evidence type="ECO:0000313" key="7">
    <source>
        <dbReference type="Proteomes" id="UP000032611"/>
    </source>
</evidence>
<dbReference type="KEGG" id="mey:TM49_05540"/>
<dbReference type="InterPro" id="IPR000843">
    <property type="entry name" value="HTH_LacI"/>
</dbReference>
<keyword evidence="3" id="KW-0238">DNA-binding</keyword>
<keyword evidence="1" id="KW-0678">Repressor</keyword>
<dbReference type="STRING" id="1486262.TM49_05540"/>
<evidence type="ECO:0000256" key="4">
    <source>
        <dbReference type="ARBA" id="ARBA00023163"/>
    </source>
</evidence>
<accession>A0A0D5LM88</accession>
<dbReference type="Gene3D" id="3.40.50.2300">
    <property type="match status" value="2"/>
</dbReference>
<dbReference type="GO" id="GO:0000976">
    <property type="term" value="F:transcription cis-regulatory region binding"/>
    <property type="evidence" value="ECO:0007669"/>
    <property type="project" value="TreeGrafter"/>
</dbReference>
<dbReference type="InterPro" id="IPR010982">
    <property type="entry name" value="Lambda_DNA-bd_dom_sf"/>
</dbReference>
<dbReference type="Pfam" id="PF13377">
    <property type="entry name" value="Peripla_BP_3"/>
    <property type="match status" value="1"/>
</dbReference>
<dbReference type="SMART" id="SM00354">
    <property type="entry name" value="HTH_LACI"/>
    <property type="match status" value="1"/>
</dbReference>
<evidence type="ECO:0000256" key="1">
    <source>
        <dbReference type="ARBA" id="ARBA00022491"/>
    </source>
</evidence>
<dbReference type="Pfam" id="PF00356">
    <property type="entry name" value="LacI"/>
    <property type="match status" value="1"/>
</dbReference>
<dbReference type="CDD" id="cd06289">
    <property type="entry name" value="PBP1_MalI-like"/>
    <property type="match status" value="1"/>
</dbReference>
<dbReference type="PATRIC" id="fig|1486262.3.peg.1134"/>
<dbReference type="PROSITE" id="PS00356">
    <property type="entry name" value="HTH_LACI_1"/>
    <property type="match status" value="1"/>
</dbReference>
<reference evidence="6 7" key="1">
    <citation type="journal article" date="2015" name="Genome Announc.">
        <title>Complete genome sequence of Martelella endophytica YC6887, which has antifungal activity associated with a halophyte.</title>
        <authorList>
            <person name="Khan A."/>
            <person name="Khan H."/>
            <person name="Chung E.J."/>
            <person name="Hossain M.T."/>
            <person name="Chung Y.R."/>
        </authorList>
    </citation>
    <scope>NUCLEOTIDE SEQUENCE [LARGE SCALE GENOMIC DNA]</scope>
    <source>
        <strain evidence="6">YC6887</strain>
    </source>
</reference>
<evidence type="ECO:0000259" key="5">
    <source>
        <dbReference type="PROSITE" id="PS50932"/>
    </source>
</evidence>
<dbReference type="PROSITE" id="PS50932">
    <property type="entry name" value="HTH_LACI_2"/>
    <property type="match status" value="1"/>
</dbReference>
<organism evidence="6 7">
    <name type="scientific">Martelella endophytica</name>
    <dbReference type="NCBI Taxonomy" id="1486262"/>
    <lineage>
        <taxon>Bacteria</taxon>
        <taxon>Pseudomonadati</taxon>
        <taxon>Pseudomonadota</taxon>
        <taxon>Alphaproteobacteria</taxon>
        <taxon>Hyphomicrobiales</taxon>
        <taxon>Aurantimonadaceae</taxon>
        <taxon>Martelella</taxon>
    </lineage>
</organism>
<evidence type="ECO:0000313" key="6">
    <source>
        <dbReference type="EMBL" id="AJY45281.1"/>
    </source>
</evidence>
<dbReference type="InterPro" id="IPR046335">
    <property type="entry name" value="LacI/GalR-like_sensor"/>
</dbReference>
<evidence type="ECO:0000256" key="2">
    <source>
        <dbReference type="ARBA" id="ARBA00023015"/>
    </source>
</evidence>
<proteinExistence type="predicted"/>
<dbReference type="SUPFAM" id="SSF47413">
    <property type="entry name" value="lambda repressor-like DNA-binding domains"/>
    <property type="match status" value="1"/>
</dbReference>
<gene>
    <name evidence="6" type="ORF">TM49_05540</name>
</gene>
<keyword evidence="4" id="KW-0804">Transcription</keyword>
<dbReference type="GO" id="GO:0003700">
    <property type="term" value="F:DNA-binding transcription factor activity"/>
    <property type="evidence" value="ECO:0007669"/>
    <property type="project" value="TreeGrafter"/>
</dbReference>
<dbReference type="AlphaFoldDB" id="A0A0D5LM88"/>
<dbReference type="EMBL" id="CP010803">
    <property type="protein sequence ID" value="AJY45281.1"/>
    <property type="molecule type" value="Genomic_DNA"/>
</dbReference>
<dbReference type="CDD" id="cd01392">
    <property type="entry name" value="HTH_LacI"/>
    <property type="match status" value="1"/>
</dbReference>
<evidence type="ECO:0000256" key="3">
    <source>
        <dbReference type="ARBA" id="ARBA00023125"/>
    </source>
</evidence>
<dbReference type="RefSeq" id="WP_045679888.1">
    <property type="nucleotide sequence ID" value="NZ_CP010803.1"/>
</dbReference>
<dbReference type="Gene3D" id="1.10.260.40">
    <property type="entry name" value="lambda repressor-like DNA-binding domains"/>
    <property type="match status" value="1"/>
</dbReference>
<dbReference type="InterPro" id="IPR028082">
    <property type="entry name" value="Peripla_BP_I"/>
</dbReference>
<feature type="domain" description="HTH lacI-type" evidence="5">
    <location>
        <begin position="5"/>
        <end position="59"/>
    </location>
</feature>
<dbReference type="PANTHER" id="PTHR30146:SF148">
    <property type="entry name" value="HTH-TYPE TRANSCRIPTIONAL REPRESSOR PURR-RELATED"/>
    <property type="match status" value="1"/>
</dbReference>
<protein>
    <submittedName>
        <fullName evidence="6">LacI family transcriptional regulator</fullName>
    </submittedName>
</protein>